<gene>
    <name evidence="3" type="ORF">VTL71DRAFT_2198</name>
</gene>
<accession>A0ABR4C877</accession>
<dbReference type="Proteomes" id="UP001595075">
    <property type="component" value="Unassembled WGS sequence"/>
</dbReference>
<evidence type="ECO:0000256" key="1">
    <source>
        <dbReference type="SAM" id="MobiDB-lite"/>
    </source>
</evidence>
<dbReference type="Pfam" id="PF02338">
    <property type="entry name" value="OTU"/>
    <property type="match status" value="1"/>
</dbReference>
<dbReference type="CDD" id="cd22756">
    <property type="entry name" value="OTU_OTUD3-like"/>
    <property type="match status" value="1"/>
</dbReference>
<dbReference type="InterPro" id="IPR003323">
    <property type="entry name" value="OTU_dom"/>
</dbReference>
<feature type="compositionally biased region" description="Basic and acidic residues" evidence="1">
    <location>
        <begin position="177"/>
        <end position="188"/>
    </location>
</feature>
<reference evidence="3 4" key="1">
    <citation type="journal article" date="2024" name="Commun. Biol.">
        <title>Comparative genomic analysis of thermophilic fungi reveals convergent evolutionary adaptations and gene losses.</title>
        <authorList>
            <person name="Steindorff A.S."/>
            <person name="Aguilar-Pontes M.V."/>
            <person name="Robinson A.J."/>
            <person name="Andreopoulos B."/>
            <person name="LaButti K."/>
            <person name="Kuo A."/>
            <person name="Mondo S."/>
            <person name="Riley R."/>
            <person name="Otillar R."/>
            <person name="Haridas S."/>
            <person name="Lipzen A."/>
            <person name="Grimwood J."/>
            <person name="Schmutz J."/>
            <person name="Clum A."/>
            <person name="Reid I.D."/>
            <person name="Moisan M.C."/>
            <person name="Butler G."/>
            <person name="Nguyen T.T.M."/>
            <person name="Dewar K."/>
            <person name="Conant G."/>
            <person name="Drula E."/>
            <person name="Henrissat B."/>
            <person name="Hansel C."/>
            <person name="Singer S."/>
            <person name="Hutchinson M.I."/>
            <person name="de Vries R.P."/>
            <person name="Natvig D.O."/>
            <person name="Powell A.J."/>
            <person name="Tsang A."/>
            <person name="Grigoriev I.V."/>
        </authorList>
    </citation>
    <scope>NUCLEOTIDE SEQUENCE [LARGE SCALE GENOMIC DNA]</scope>
    <source>
        <strain evidence="3 4">CBS 494.80</strain>
    </source>
</reference>
<feature type="domain" description="OTU" evidence="2">
    <location>
        <begin position="18"/>
        <end position="171"/>
    </location>
</feature>
<dbReference type="EMBL" id="JAZHXI010000011">
    <property type="protein sequence ID" value="KAL2066127.1"/>
    <property type="molecule type" value="Genomic_DNA"/>
</dbReference>
<comment type="caution">
    <text evidence="3">The sequence shown here is derived from an EMBL/GenBank/DDBJ whole genome shotgun (WGS) entry which is preliminary data.</text>
</comment>
<dbReference type="SUPFAM" id="SSF54001">
    <property type="entry name" value="Cysteine proteinases"/>
    <property type="match status" value="1"/>
</dbReference>
<dbReference type="InterPro" id="IPR038765">
    <property type="entry name" value="Papain-like_cys_pep_sf"/>
</dbReference>
<feature type="compositionally biased region" description="Low complexity" evidence="1">
    <location>
        <begin position="196"/>
        <end position="211"/>
    </location>
</feature>
<organism evidence="3 4">
    <name type="scientific">Oculimacula yallundae</name>
    <dbReference type="NCBI Taxonomy" id="86028"/>
    <lineage>
        <taxon>Eukaryota</taxon>
        <taxon>Fungi</taxon>
        <taxon>Dikarya</taxon>
        <taxon>Ascomycota</taxon>
        <taxon>Pezizomycotina</taxon>
        <taxon>Leotiomycetes</taxon>
        <taxon>Helotiales</taxon>
        <taxon>Ploettnerulaceae</taxon>
        <taxon>Oculimacula</taxon>
    </lineage>
</organism>
<name>A0ABR4C877_9HELO</name>
<keyword evidence="4" id="KW-1185">Reference proteome</keyword>
<sequence length="258" mass="28978">MPRFSKFPGEKRINGYGLKTVIMPGDGNCLFRAFSDQMYGHQEEHLIIRAKVVKYMEDHPEDFMAFIPEDAGLRRNEKRGATKNKIDKWMDEDAFRRNLENHLSKMAEPGNFADEAEICAFVKAFGMNVSVYQGREASDRFYEDGGNPVTVPGRILYVALANEHYWSVRNINGPHEGPARTEPNDKEPHHKLRAGPSPSSSATLSAESPTSRVTPPSKTSNSRKRGREDEPEPAPRPAPVKYDHGDMSSWLGAESDSD</sequence>
<dbReference type="PANTHER" id="PTHR12419">
    <property type="entry name" value="OTU DOMAIN CONTAINING PROTEIN"/>
    <property type="match status" value="1"/>
</dbReference>
<evidence type="ECO:0000259" key="2">
    <source>
        <dbReference type="PROSITE" id="PS50802"/>
    </source>
</evidence>
<protein>
    <recommendedName>
        <fullName evidence="2">OTU domain-containing protein</fullName>
    </recommendedName>
</protein>
<feature type="region of interest" description="Disordered" evidence="1">
    <location>
        <begin position="172"/>
        <end position="258"/>
    </location>
</feature>
<dbReference type="Gene3D" id="3.90.70.80">
    <property type="match status" value="1"/>
</dbReference>
<proteinExistence type="predicted"/>
<evidence type="ECO:0000313" key="4">
    <source>
        <dbReference type="Proteomes" id="UP001595075"/>
    </source>
</evidence>
<dbReference type="PROSITE" id="PS50802">
    <property type="entry name" value="OTU"/>
    <property type="match status" value="1"/>
</dbReference>
<dbReference type="InterPro" id="IPR050704">
    <property type="entry name" value="Peptidase_C85-like"/>
</dbReference>
<dbReference type="PANTHER" id="PTHR12419:SF7">
    <property type="entry name" value="OTU DOMAIN-CONTAINING PROTEIN 3"/>
    <property type="match status" value="1"/>
</dbReference>
<evidence type="ECO:0000313" key="3">
    <source>
        <dbReference type="EMBL" id="KAL2066127.1"/>
    </source>
</evidence>